<dbReference type="Proteomes" id="UP000308600">
    <property type="component" value="Unassembled WGS sequence"/>
</dbReference>
<organism evidence="1 2">
    <name type="scientific">Pluteus cervinus</name>
    <dbReference type="NCBI Taxonomy" id="181527"/>
    <lineage>
        <taxon>Eukaryota</taxon>
        <taxon>Fungi</taxon>
        <taxon>Dikarya</taxon>
        <taxon>Basidiomycota</taxon>
        <taxon>Agaricomycotina</taxon>
        <taxon>Agaricomycetes</taxon>
        <taxon>Agaricomycetidae</taxon>
        <taxon>Agaricales</taxon>
        <taxon>Pluteineae</taxon>
        <taxon>Pluteaceae</taxon>
        <taxon>Pluteus</taxon>
    </lineage>
</organism>
<evidence type="ECO:0000313" key="1">
    <source>
        <dbReference type="EMBL" id="TFK62582.1"/>
    </source>
</evidence>
<reference evidence="1 2" key="1">
    <citation type="journal article" date="2019" name="Nat. Ecol. Evol.">
        <title>Megaphylogeny resolves global patterns of mushroom evolution.</title>
        <authorList>
            <person name="Varga T."/>
            <person name="Krizsan K."/>
            <person name="Foldi C."/>
            <person name="Dima B."/>
            <person name="Sanchez-Garcia M."/>
            <person name="Sanchez-Ramirez S."/>
            <person name="Szollosi G.J."/>
            <person name="Szarkandi J.G."/>
            <person name="Papp V."/>
            <person name="Albert L."/>
            <person name="Andreopoulos W."/>
            <person name="Angelini C."/>
            <person name="Antonin V."/>
            <person name="Barry K.W."/>
            <person name="Bougher N.L."/>
            <person name="Buchanan P."/>
            <person name="Buyck B."/>
            <person name="Bense V."/>
            <person name="Catcheside P."/>
            <person name="Chovatia M."/>
            <person name="Cooper J."/>
            <person name="Damon W."/>
            <person name="Desjardin D."/>
            <person name="Finy P."/>
            <person name="Geml J."/>
            <person name="Haridas S."/>
            <person name="Hughes K."/>
            <person name="Justo A."/>
            <person name="Karasinski D."/>
            <person name="Kautmanova I."/>
            <person name="Kiss B."/>
            <person name="Kocsube S."/>
            <person name="Kotiranta H."/>
            <person name="LaButti K.M."/>
            <person name="Lechner B.E."/>
            <person name="Liimatainen K."/>
            <person name="Lipzen A."/>
            <person name="Lukacs Z."/>
            <person name="Mihaltcheva S."/>
            <person name="Morgado L.N."/>
            <person name="Niskanen T."/>
            <person name="Noordeloos M.E."/>
            <person name="Ohm R.A."/>
            <person name="Ortiz-Santana B."/>
            <person name="Ovrebo C."/>
            <person name="Racz N."/>
            <person name="Riley R."/>
            <person name="Savchenko A."/>
            <person name="Shiryaev A."/>
            <person name="Soop K."/>
            <person name="Spirin V."/>
            <person name="Szebenyi C."/>
            <person name="Tomsovsky M."/>
            <person name="Tulloss R.E."/>
            <person name="Uehling J."/>
            <person name="Grigoriev I.V."/>
            <person name="Vagvolgyi C."/>
            <person name="Papp T."/>
            <person name="Martin F.M."/>
            <person name="Miettinen O."/>
            <person name="Hibbett D.S."/>
            <person name="Nagy L.G."/>
        </authorList>
    </citation>
    <scope>NUCLEOTIDE SEQUENCE [LARGE SCALE GENOMIC DNA]</scope>
    <source>
        <strain evidence="1 2">NL-1719</strain>
    </source>
</reference>
<feature type="non-terminal residue" evidence="1">
    <location>
        <position position="473"/>
    </location>
</feature>
<accession>A0ACD3AA38</accession>
<dbReference type="EMBL" id="ML208572">
    <property type="protein sequence ID" value="TFK62582.1"/>
    <property type="molecule type" value="Genomic_DNA"/>
</dbReference>
<protein>
    <submittedName>
        <fullName evidence="1">Uncharacterized protein</fullName>
    </submittedName>
</protein>
<name>A0ACD3AA38_9AGAR</name>
<gene>
    <name evidence="1" type="ORF">BDN72DRAFT_848494</name>
</gene>
<proteinExistence type="predicted"/>
<evidence type="ECO:0000313" key="2">
    <source>
        <dbReference type="Proteomes" id="UP000308600"/>
    </source>
</evidence>
<keyword evidence="2" id="KW-1185">Reference proteome</keyword>
<sequence>MLSILELPSDILSQVFVKLDGCSLLQCRQVCHVFADTISEDGTLQYYIALYTSGLVDDPSSLASIPTIERRQRLQKLLDARSAWADSGPASVIELPHSGPTRTLYWEYSSGLLATLPTVRSFRHTDLLSPTPAPSTEVDIPLDGIDTGTFFTEHRIDRYQDLLIVGVLKTNSFMNEDAALYIFSLSTGKPHPDAAKPFIELEEYGGNFACPHFEIYGDLILSSENIDGTCWGSAPIVYNWKTGEVVTHIENGPDLGLTFLGSDHLIGCACNHADSTIELPIYSLKTSKCVLTLQLPQMVDDALSDLESDPLLDHRRISLPPPSQRQKPFYTSPHGTIISLIIRHKQTWGFACVFPQSDILQLVKTHELNSNGEVPVLEWGSWPQSLFTFPYGVASSCYGSRLAIATLKANTIQVFDFHPRWFARAMTTVQYDEIFKEPFKTVLPPQPSQEMSLPMTPDYGSIILDEGGLIMVS</sequence>